<proteinExistence type="predicted"/>
<comment type="caution">
    <text evidence="2">The sequence shown here is derived from an EMBL/GenBank/DDBJ whole genome shotgun (WGS) entry which is preliminary data.</text>
</comment>
<sequence length="253" mass="29437">NSSKVECTLFGNFVDELNSFLAVGKHTNVVVLVHFGKVKSLQGNNLYNVQNYFNCIRITYNPDFEEAKNHRERMLDVMESPTRALSQLTYSSEFSVTKDFLDMVAMKTIEQFKEGNLGSSYLVYGTIKHIIDEQYWWYTAYGCNKSINPNEKKWFCEKCNRHISKVIPSFWIKVCVVDENNFVIFVIIDKETKQLSNMSCSNMCNVQENLPKQIVDLSNKSFVFKVEAKKQVNSRFEESFHVQRICYDASIIK</sequence>
<dbReference type="EMBL" id="QZWG01000003">
    <property type="protein sequence ID" value="RZC19446.1"/>
    <property type="molecule type" value="Genomic_DNA"/>
</dbReference>
<protein>
    <recommendedName>
        <fullName evidence="1">Replication factor A C-terminal domain-containing protein</fullName>
    </recommendedName>
</protein>
<organism evidence="2 3">
    <name type="scientific">Glycine soja</name>
    <name type="common">Wild soybean</name>
    <dbReference type="NCBI Taxonomy" id="3848"/>
    <lineage>
        <taxon>Eukaryota</taxon>
        <taxon>Viridiplantae</taxon>
        <taxon>Streptophyta</taxon>
        <taxon>Embryophyta</taxon>
        <taxon>Tracheophyta</taxon>
        <taxon>Spermatophyta</taxon>
        <taxon>Magnoliopsida</taxon>
        <taxon>eudicotyledons</taxon>
        <taxon>Gunneridae</taxon>
        <taxon>Pentapetalae</taxon>
        <taxon>rosids</taxon>
        <taxon>fabids</taxon>
        <taxon>Fabales</taxon>
        <taxon>Fabaceae</taxon>
        <taxon>Papilionoideae</taxon>
        <taxon>50 kb inversion clade</taxon>
        <taxon>NPAAA clade</taxon>
        <taxon>indigoferoid/millettioid clade</taxon>
        <taxon>Phaseoleae</taxon>
        <taxon>Glycine</taxon>
        <taxon>Glycine subgen. Soja</taxon>
    </lineage>
</organism>
<feature type="non-terminal residue" evidence="2">
    <location>
        <position position="1"/>
    </location>
</feature>
<dbReference type="AlphaFoldDB" id="A0A445L869"/>
<dbReference type="PANTHER" id="PTHR47165">
    <property type="entry name" value="OS03G0429900 PROTEIN"/>
    <property type="match status" value="1"/>
</dbReference>
<dbReference type="SUPFAM" id="SSF50249">
    <property type="entry name" value="Nucleic acid-binding proteins"/>
    <property type="match status" value="1"/>
</dbReference>
<name>A0A445L869_GLYSO</name>
<dbReference type="InterPro" id="IPR012340">
    <property type="entry name" value="NA-bd_OB-fold"/>
</dbReference>
<accession>A0A445L869</accession>
<dbReference type="PANTHER" id="PTHR47165:SF4">
    <property type="entry name" value="OS03G0429900 PROTEIN"/>
    <property type="match status" value="1"/>
</dbReference>
<dbReference type="InterPro" id="IPR013955">
    <property type="entry name" value="Rep_factor-A_C"/>
</dbReference>
<dbReference type="Gene3D" id="2.40.50.140">
    <property type="entry name" value="Nucleic acid-binding proteins"/>
    <property type="match status" value="2"/>
</dbReference>
<reference evidence="2 3" key="1">
    <citation type="submission" date="2018-09" db="EMBL/GenBank/DDBJ databases">
        <title>A high-quality reference genome of wild soybean provides a powerful tool to mine soybean genomes.</title>
        <authorList>
            <person name="Xie M."/>
            <person name="Chung C.Y.L."/>
            <person name="Li M.-W."/>
            <person name="Wong F.-L."/>
            <person name="Chan T.-F."/>
            <person name="Lam H.-M."/>
        </authorList>
    </citation>
    <scope>NUCLEOTIDE SEQUENCE [LARGE SCALE GENOMIC DNA]</scope>
    <source>
        <strain evidence="3">cv. W05</strain>
        <tissue evidence="2">Hypocotyl of etiolated seedlings</tissue>
    </source>
</reference>
<evidence type="ECO:0000259" key="1">
    <source>
        <dbReference type="Pfam" id="PF08646"/>
    </source>
</evidence>
<gene>
    <name evidence="2" type="ORF">D0Y65_006323</name>
</gene>
<dbReference type="Proteomes" id="UP000289340">
    <property type="component" value="Chromosome 3"/>
</dbReference>
<feature type="domain" description="Replication factor A C-terminal" evidence="1">
    <location>
        <begin position="123"/>
        <end position="231"/>
    </location>
</feature>
<dbReference type="Pfam" id="PF08646">
    <property type="entry name" value="Rep_fac-A_C"/>
    <property type="match status" value="1"/>
</dbReference>
<evidence type="ECO:0000313" key="2">
    <source>
        <dbReference type="EMBL" id="RZC19446.1"/>
    </source>
</evidence>
<keyword evidence="3" id="KW-1185">Reference proteome</keyword>
<evidence type="ECO:0000313" key="3">
    <source>
        <dbReference type="Proteomes" id="UP000289340"/>
    </source>
</evidence>